<dbReference type="Proteomes" id="UP000016627">
    <property type="component" value="Unassembled WGS sequence"/>
</dbReference>
<gene>
    <name evidence="1" type="ORF">ATCC51562_506</name>
</gene>
<accession>U2F8F8</accession>
<evidence type="ECO:0000313" key="1">
    <source>
        <dbReference type="EMBL" id="ERJ26547.1"/>
    </source>
</evidence>
<dbReference type="PATRIC" id="fig|1242969.3.peg.730"/>
<name>U2F8F8_9BACT</name>
<organism evidence="1 2">
    <name type="scientific">Campylobacter concisus ATCC 51562</name>
    <dbReference type="NCBI Taxonomy" id="1242969"/>
    <lineage>
        <taxon>Bacteria</taxon>
        <taxon>Pseudomonadati</taxon>
        <taxon>Campylobacterota</taxon>
        <taxon>Epsilonproteobacteria</taxon>
        <taxon>Campylobacterales</taxon>
        <taxon>Campylobacteraceae</taxon>
        <taxon>Campylobacter</taxon>
    </lineage>
</organism>
<reference evidence="1 2" key="1">
    <citation type="journal article" date="2013" name="BMC Genomics">
        <title>Comparative genomics of Campylobacter concisus isolates reveals genetic diversity and provides insights into disease association.</title>
        <authorList>
            <person name="Deshpande N.P."/>
            <person name="Kaakoush N.O."/>
            <person name="Wilkins M.R."/>
            <person name="Mitchell H.M."/>
        </authorList>
    </citation>
    <scope>NUCLEOTIDE SEQUENCE [LARGE SCALE GENOMIC DNA]</scope>
    <source>
        <strain evidence="1 2">ATCC 51562</strain>
    </source>
</reference>
<dbReference type="EMBL" id="ANNI01000003">
    <property type="protein sequence ID" value="ERJ26547.1"/>
    <property type="molecule type" value="Genomic_DNA"/>
</dbReference>
<protein>
    <submittedName>
        <fullName evidence="1">Uncharacterized protein</fullName>
    </submittedName>
</protein>
<evidence type="ECO:0000313" key="2">
    <source>
        <dbReference type="Proteomes" id="UP000016627"/>
    </source>
</evidence>
<proteinExistence type="predicted"/>
<dbReference type="AlphaFoldDB" id="U2F8F8"/>
<comment type="caution">
    <text evidence="1">The sequence shown here is derived from an EMBL/GenBank/DDBJ whole genome shotgun (WGS) entry which is preliminary data.</text>
</comment>
<sequence length="41" mass="5196">MSFTKFLFDLEDFICLRIYKMKIALLYFKFINNKNLFKFYK</sequence>